<dbReference type="EMBL" id="ANOH01000218">
    <property type="protein sequence ID" value="EMI55407.1"/>
    <property type="molecule type" value="Genomic_DNA"/>
</dbReference>
<evidence type="ECO:0000313" key="1">
    <source>
        <dbReference type="EMBL" id="EMI55407.1"/>
    </source>
</evidence>
<keyword evidence="2" id="KW-1185">Reference proteome</keyword>
<dbReference type="AlphaFoldDB" id="M5U1R6"/>
<dbReference type="Proteomes" id="UP000011885">
    <property type="component" value="Unassembled WGS sequence"/>
</dbReference>
<accession>M5U1R6</accession>
<comment type="caution">
    <text evidence="1">The sequence shown here is derived from an EMBL/GenBank/DDBJ whole genome shotgun (WGS) entry which is preliminary data.</text>
</comment>
<name>M5U1R6_9BACT</name>
<proteinExistence type="predicted"/>
<dbReference type="PATRIC" id="fig|1263870.3.peg.3420"/>
<evidence type="ECO:0000313" key="2">
    <source>
        <dbReference type="Proteomes" id="UP000011885"/>
    </source>
</evidence>
<reference evidence="1 2" key="1">
    <citation type="journal article" date="2013" name="Mar. Genomics">
        <title>Expression of sulfatases in Rhodopirellula baltica and the diversity of sulfatases in the genus Rhodopirellula.</title>
        <authorList>
            <person name="Wegner C.E."/>
            <person name="Richter-Heitmann T."/>
            <person name="Klindworth A."/>
            <person name="Klockow C."/>
            <person name="Richter M."/>
            <person name="Achstetter T."/>
            <person name="Glockner F.O."/>
            <person name="Harder J."/>
        </authorList>
    </citation>
    <scope>NUCLEOTIDE SEQUENCE [LARGE SCALE GENOMIC DNA]</scope>
    <source>
        <strain evidence="1 2">SM41</strain>
    </source>
</reference>
<protein>
    <submittedName>
        <fullName evidence="1">Uncharacterized protein</fullName>
    </submittedName>
</protein>
<organism evidence="1 2">
    <name type="scientific">Rhodopirellula sallentina SM41</name>
    <dbReference type="NCBI Taxonomy" id="1263870"/>
    <lineage>
        <taxon>Bacteria</taxon>
        <taxon>Pseudomonadati</taxon>
        <taxon>Planctomycetota</taxon>
        <taxon>Planctomycetia</taxon>
        <taxon>Pirellulales</taxon>
        <taxon>Pirellulaceae</taxon>
        <taxon>Rhodopirellula</taxon>
    </lineage>
</organism>
<gene>
    <name evidence="1" type="ORF">RSSM_03219</name>
</gene>
<sequence length="162" mass="17502">MICDAEPSASSHQRVGAADQIQALADKLDGLCNRVADQVDAADRAIEAADRAIRRAHQLGLCHHQFAIGSIAIRRLYGPDGPSECLELTQAAVTTGFGCVAVTWSSDDYQEWQEAGEPHDGVSKRCAPLRDCSPTVRVALLSHIPDLLRTLLRGVERSLTSE</sequence>